<reference evidence="1 2" key="1">
    <citation type="submission" date="2017-07" db="EMBL/GenBank/DDBJ databases">
        <title>Paenibacillus herberti R33 genome sequencing and assembly.</title>
        <authorList>
            <person name="Su W."/>
        </authorList>
    </citation>
    <scope>NUCLEOTIDE SEQUENCE [LARGE SCALE GENOMIC DNA]</scope>
    <source>
        <strain evidence="1 2">R33</strain>
    </source>
</reference>
<dbReference type="PIRSF" id="PIRSF012293">
    <property type="entry name" value="EutA"/>
    <property type="match status" value="1"/>
</dbReference>
<dbReference type="Pfam" id="PF06277">
    <property type="entry name" value="EutA"/>
    <property type="match status" value="1"/>
</dbReference>
<organism evidence="1 2">
    <name type="scientific">Paenibacillus herberti</name>
    <dbReference type="NCBI Taxonomy" id="1619309"/>
    <lineage>
        <taxon>Bacteria</taxon>
        <taxon>Bacillati</taxon>
        <taxon>Bacillota</taxon>
        <taxon>Bacilli</taxon>
        <taxon>Bacillales</taxon>
        <taxon>Paenibacillaceae</taxon>
        <taxon>Paenibacillus</taxon>
    </lineage>
</organism>
<name>A0A229NUN8_9BACL</name>
<sequence>MDEQWIISVGIDLGTSTMKLIVSRLKLARKSSPFGLPRFEIVERLLAYESEVTSTPLLSETEIDMAEVSMWLQKEYQAAGIRLSDIKTGAVIITGETANKGNAKQLLHSLADRAGDFVVATAGADLESLLAGKGSGAMKRSLQMRGVVCNVDVGGGTANTSFFRRGHMVETVTFHVGGRLIRLRPDGEVTYLSAAIRPWLDANGFKLQAGQTVSFGYLKEVARQMSRSMLDCLAGDTNSTGALLSVNGKVPIMPPVEELMVSGGVGGMLISANPRSLPETAVYGDFGPLLAACLREEARHYPFALAVPDYTFRATVIGAGMQSTEISGATIHISPGLLPMKNIPVLKLDNLEVKKAIELGLQVYDADACPPFALFIPQLQTVTYELIRQLSESLVAHYRTMIPGCRTLIVLCENDMGKALGQALKLRSSGELSIVCVDQIKVEFGDYLDLGEPIRDTMIPVIVKTLAFHSG</sequence>
<dbReference type="SUPFAM" id="SSF53067">
    <property type="entry name" value="Actin-like ATPase domain"/>
    <property type="match status" value="1"/>
</dbReference>
<evidence type="ECO:0000313" key="2">
    <source>
        <dbReference type="Proteomes" id="UP000215145"/>
    </source>
</evidence>
<protein>
    <submittedName>
        <fullName evidence="1">Ethanolamine utilization protein</fullName>
    </submittedName>
</protein>
<evidence type="ECO:0000313" key="1">
    <source>
        <dbReference type="EMBL" id="OXM13445.1"/>
    </source>
</evidence>
<dbReference type="RefSeq" id="WP_089526151.1">
    <property type="nucleotide sequence ID" value="NZ_NMUQ01000003.1"/>
</dbReference>
<dbReference type="OrthoDB" id="1542at2"/>
<dbReference type="EMBL" id="NMUQ01000003">
    <property type="protein sequence ID" value="OXM13445.1"/>
    <property type="molecule type" value="Genomic_DNA"/>
</dbReference>
<keyword evidence="2" id="KW-1185">Reference proteome</keyword>
<comment type="caution">
    <text evidence="1">The sequence shown here is derived from an EMBL/GenBank/DDBJ whole genome shotgun (WGS) entry which is preliminary data.</text>
</comment>
<dbReference type="AlphaFoldDB" id="A0A229NUN8"/>
<gene>
    <name evidence="1" type="ORF">CGZ75_20580</name>
</gene>
<proteinExistence type="predicted"/>
<accession>A0A229NUN8</accession>
<dbReference type="InterPro" id="IPR009377">
    <property type="entry name" value="EutA"/>
</dbReference>
<dbReference type="InterPro" id="IPR043129">
    <property type="entry name" value="ATPase_NBD"/>
</dbReference>
<dbReference type="Proteomes" id="UP000215145">
    <property type="component" value="Unassembled WGS sequence"/>
</dbReference>